<comment type="caution">
    <text evidence="1">The sequence shown here is derived from an EMBL/GenBank/DDBJ whole genome shotgun (WGS) entry which is preliminary data.</text>
</comment>
<protein>
    <submittedName>
        <fullName evidence="1">Uncharacterized protein</fullName>
    </submittedName>
</protein>
<accession>A0A1R2BBB6</accession>
<name>A0A1R2BBB6_9CILI</name>
<dbReference type="AlphaFoldDB" id="A0A1R2BBB6"/>
<proteinExistence type="predicted"/>
<dbReference type="EMBL" id="MPUH01000775">
    <property type="protein sequence ID" value="OMJ74091.1"/>
    <property type="molecule type" value="Genomic_DNA"/>
</dbReference>
<reference evidence="1 2" key="1">
    <citation type="submission" date="2016-11" db="EMBL/GenBank/DDBJ databases">
        <title>The macronuclear genome of Stentor coeruleus: a giant cell with tiny introns.</title>
        <authorList>
            <person name="Slabodnick M."/>
            <person name="Ruby J.G."/>
            <person name="Reiff S.B."/>
            <person name="Swart E.C."/>
            <person name="Gosai S."/>
            <person name="Prabakaran S."/>
            <person name="Witkowska E."/>
            <person name="Larue G.E."/>
            <person name="Fisher S."/>
            <person name="Freeman R.M."/>
            <person name="Gunawardena J."/>
            <person name="Chu W."/>
            <person name="Stover N.A."/>
            <person name="Gregory B.D."/>
            <person name="Nowacki M."/>
            <person name="Derisi J."/>
            <person name="Roy S.W."/>
            <person name="Marshall W.F."/>
            <person name="Sood P."/>
        </authorList>
    </citation>
    <scope>NUCLEOTIDE SEQUENCE [LARGE SCALE GENOMIC DNA]</scope>
    <source>
        <strain evidence="1">WM001</strain>
    </source>
</reference>
<dbReference type="Proteomes" id="UP000187209">
    <property type="component" value="Unassembled WGS sequence"/>
</dbReference>
<evidence type="ECO:0000313" key="2">
    <source>
        <dbReference type="Proteomes" id="UP000187209"/>
    </source>
</evidence>
<organism evidence="1 2">
    <name type="scientific">Stentor coeruleus</name>
    <dbReference type="NCBI Taxonomy" id="5963"/>
    <lineage>
        <taxon>Eukaryota</taxon>
        <taxon>Sar</taxon>
        <taxon>Alveolata</taxon>
        <taxon>Ciliophora</taxon>
        <taxon>Postciliodesmatophora</taxon>
        <taxon>Heterotrichea</taxon>
        <taxon>Heterotrichida</taxon>
        <taxon>Stentoridae</taxon>
        <taxon>Stentor</taxon>
    </lineage>
</organism>
<sequence length="235" mass="26981">MLKRKANDFCATIVGDSEDIISSKQEIHQRRIFRARRPSRNVSECQQQKFKIQAQLLSIEQELALLSVNLNTSTNDFGPFGQSKPKDPFGFSKFVPYSRIEPFKELIQNFNKVEESQKLKGFLDSSIEKVQITTKFSADCLFIIEKTTGTGLCKIVTCKDQFSAYLVIENEKDEIILRQSIDNDCFCKEVQNGNKSSLYVRTVNKTSADKVIKLEMNLISKHMFLRCFAECKQSF</sequence>
<gene>
    <name evidence="1" type="ORF">SteCoe_27076</name>
</gene>
<evidence type="ECO:0000313" key="1">
    <source>
        <dbReference type="EMBL" id="OMJ74091.1"/>
    </source>
</evidence>
<keyword evidence="2" id="KW-1185">Reference proteome</keyword>